<evidence type="ECO:0000313" key="2">
    <source>
        <dbReference type="Proteomes" id="UP000576645"/>
    </source>
</evidence>
<reference evidence="1 2" key="1">
    <citation type="submission" date="2019-09" db="EMBL/GenBank/DDBJ databases">
        <title>Draft genome sequencing and comparative genomics of hatchery-associated Vibrios.</title>
        <authorList>
            <person name="Kehlet-Delgado H."/>
            <person name="Mueller R.S."/>
        </authorList>
    </citation>
    <scope>NUCLEOTIDE SEQUENCE [LARGE SCALE GENOMIC DNA]</scope>
    <source>
        <strain evidence="1 2">09-121-3</strain>
    </source>
</reference>
<name>A0AAP6ZLU7_9VIBR</name>
<dbReference type="EMBL" id="VTXP01000001">
    <property type="protein sequence ID" value="NOJ21193.1"/>
    <property type="molecule type" value="Genomic_DNA"/>
</dbReference>
<dbReference type="RefSeq" id="WP_171351780.1">
    <property type="nucleotide sequence ID" value="NZ_VTXP01000001.1"/>
</dbReference>
<protein>
    <submittedName>
        <fullName evidence="1">DUF1566 domain-containing protein</fullName>
    </submittedName>
</protein>
<dbReference type="PROSITE" id="PS51257">
    <property type="entry name" value="PROKAR_LIPOPROTEIN"/>
    <property type="match status" value="1"/>
</dbReference>
<gene>
    <name evidence="1" type="ORF">F0238_00480</name>
</gene>
<organism evidence="1 2">
    <name type="scientific">Vibrio coralliilyticus</name>
    <dbReference type="NCBI Taxonomy" id="190893"/>
    <lineage>
        <taxon>Bacteria</taxon>
        <taxon>Pseudomonadati</taxon>
        <taxon>Pseudomonadota</taxon>
        <taxon>Gammaproteobacteria</taxon>
        <taxon>Vibrionales</taxon>
        <taxon>Vibrionaceae</taxon>
        <taxon>Vibrio</taxon>
    </lineage>
</organism>
<proteinExistence type="predicted"/>
<sequence>MLTKKLSVGAISVALFGCGGGNESDPKLTSNETPATGNSGSVLSGVVLDGYLYKANVCLDKNNNAVCDSGDGTTVQTDKSGQYTLPFEGNVENYKLLVEAIANVTVDMDNPNQAVTHGFTLETPSSQPSIISPMTSMVASLATSSGVTFDEAAESLASELSVSADVLKSDYAADSSQESREIHMLARGITRVLQSAQESSVNDGVSQEVARKGSIQRLANLDAAQLKLRTDQLSHGASNTEEALAQIGSDYYEHLKIKPEDLDGDNILTRPRAPRGGVVNDAADTFDWQFVPGFTEVNAYEFSLDRGQSWQAVTSKPINVGAPARSVGDVQVRIMAKPARSLASGMALLSTKAFTTTLVPAAPTSLTINDADNNFDWQHSADFQLIAHYEYTLDGGKNWHDVVSKPQNIADIAIPVGDLKLRVKADQNSGRPAGLVVKSETAMTVTPDAPVAPVLISANDDSDILAWENVSGFGNAADYEINLGSGWQNASANPYQIGNVNIPANTIQLRVKANPIDGRPAGKSLVVSSAFNKVLNKPVAPTLPVINDADNLLNWTNVDGYPNAEQYEYSLDSGISYSTVTSKPQAIPDEALKVGQVCVRIKASDDDAVGENLCSDKVFTVTPSTPSAPTNGLVNDALNTFTWDWVDGFNSDSDYEYRVDGAVWTTVQSKPLQLEDKAYAVGSLEVRVKYDPVTGRLASPALSNTKALTKQPEAPAAPTGVVVDDTADTLDWTFVTGFTSFSDYEWSMNQGTDWAPVLEKPVVVGDVAKSIDQVQVRVRANGENGMPSGAHASNGIAFTELPKLPALTGGNIVVGSDQANTKYPNLISWNFLSTTIADKAVTFDKPEYYEFTVDQGASWKPVTSVPQFIGTQAYAKSNVGVRVKRSVFPGLEHPASEILWASSLEGKFVAIQYVPMVNLEQVASFNDAGWKFSEAACLAEYNVQGTGEPIFWSKEQGASFEANEQGYADLIKKVQDSTVCGISQWQLPSADEVKLLTARQPESLPQGVDEFVIAENVYSTVTTKAGKVVAYSKGEETSVSKWNTSRLHMKWLLESGQNLLAKVEPELSGLINLENSQTTAIKQSEGLLSTWLNQIQGQSPNYRALQSEVNTRKAQLESDLNAWQSKIAQFDTFFAGIRFDASMAKLRTDADSLLFVGKVGTFESKLSAYKHNLVAIEYALRSYQLVHDLAGLKEMGLSVTQNRATLDAASTGEALYLASLELLSTNYVYQAKNSAFSQLVEALLELEKSVDEKYRGLISAASLLVVESNASLNEHDNQSVITVAKNGLNQAHASGYSVDQTRAMIDSRYAKLDLLGRYMPAASTYAQGWRCVLDVSSGSKNRVWTLLQDGKIGGNDHVAYNLTGTETKSLNGSGGYLELRNSESLCGFSDWKVPNLLQLKIMATVAEEKGVTLDSAVFPHHPKSPLPDGVKFYYWSDAESSTGKQNSFSYASDKYEEEVEAFSHNYHSNNNVTLARLVREDTIQARWIFLTNDGTTTLNKELATCIKNDATGEVWQLFDTNDGDARLVNYALYSERLSLQNSEKACGLSNWRLPSVDELSSLMPLDETVFTHSVVKGPYGGSKSSYLSNQTTSKYYDYLDLKSGELGRKERGSFENSNDYLYRFISK</sequence>
<evidence type="ECO:0000313" key="1">
    <source>
        <dbReference type="EMBL" id="NOJ21193.1"/>
    </source>
</evidence>
<accession>A0AAP6ZLU7</accession>
<comment type="caution">
    <text evidence="1">The sequence shown here is derived from an EMBL/GenBank/DDBJ whole genome shotgun (WGS) entry which is preliminary data.</text>
</comment>
<dbReference type="Proteomes" id="UP000576645">
    <property type="component" value="Unassembled WGS sequence"/>
</dbReference>